<accession>A0A3M7SI46</accession>
<dbReference type="AntiFam" id="ANF00199">
    <property type="entry name" value="Shadow ORF (opposite gltB)"/>
</dbReference>
<gene>
    <name evidence="1" type="ORF">BpHYR1_037199</name>
</gene>
<dbReference type="EMBL" id="REGN01001326">
    <property type="protein sequence ID" value="RNA35421.1"/>
    <property type="molecule type" value="Genomic_DNA"/>
</dbReference>
<protein>
    <submittedName>
        <fullName evidence="1">Uncharacterized protein</fullName>
    </submittedName>
</protein>
<dbReference type="Proteomes" id="UP000276133">
    <property type="component" value="Unassembled WGS sequence"/>
</dbReference>
<evidence type="ECO:0000313" key="1">
    <source>
        <dbReference type="EMBL" id="RNA35421.1"/>
    </source>
</evidence>
<proteinExistence type="predicted"/>
<dbReference type="AlphaFoldDB" id="A0A3M7SI46"/>
<keyword evidence="2" id="KW-1185">Reference proteome</keyword>
<reference evidence="1 2" key="1">
    <citation type="journal article" date="2018" name="Sci. Rep.">
        <title>Genomic signatures of local adaptation to the degree of environmental predictability in rotifers.</title>
        <authorList>
            <person name="Franch-Gras L."/>
            <person name="Hahn C."/>
            <person name="Garcia-Roger E.M."/>
            <person name="Carmona M.J."/>
            <person name="Serra M."/>
            <person name="Gomez A."/>
        </authorList>
    </citation>
    <scope>NUCLEOTIDE SEQUENCE [LARGE SCALE GENOMIC DNA]</scope>
    <source>
        <strain evidence="1">HYR1</strain>
    </source>
</reference>
<name>A0A3M7SI46_BRAPC</name>
<organism evidence="1 2">
    <name type="scientific">Brachionus plicatilis</name>
    <name type="common">Marine rotifer</name>
    <name type="synonym">Brachionus muelleri</name>
    <dbReference type="NCBI Taxonomy" id="10195"/>
    <lineage>
        <taxon>Eukaryota</taxon>
        <taxon>Metazoa</taxon>
        <taxon>Spiralia</taxon>
        <taxon>Gnathifera</taxon>
        <taxon>Rotifera</taxon>
        <taxon>Eurotatoria</taxon>
        <taxon>Monogononta</taxon>
        <taxon>Pseudotrocha</taxon>
        <taxon>Ploima</taxon>
        <taxon>Brachionidae</taxon>
        <taxon>Brachionus</taxon>
    </lineage>
</organism>
<evidence type="ECO:0000313" key="2">
    <source>
        <dbReference type="Proteomes" id="UP000276133"/>
    </source>
</evidence>
<comment type="caution">
    <text evidence="1">The sequence shown here is derived from an EMBL/GenBank/DDBJ whole genome shotgun (WGS) entry which is preliminary data.</text>
</comment>
<sequence>MVKCSALAFTTPLATTPTPTSDTNELGQVFNGVDVVVRRRTDQSDTRYRISAISNVLCNFVAGQFAAFARLGALSHLDLNVVRMRQINTAHPEAARGHLLNGRPCTNRTIGAILIQQTLCVLASLARVRLSLYFVHGPSQRLMRLDRNRAKAHGTSGEPLHYLCRRLHLVQRHSHRFGIVHLKLAPYCAVAVGFCVQLRKLFVSVVTVFLGGLLQRGNGARVVDVSLTRVAPVVGARVDGEPVVAAVARPIRQQVAVVGLGGQEAEVDAADARRRALEAPADHLAVYAHCFEYLRAFVRLQGGYAHFGHDLGDAVLGRCGVVGKYALVVELGVEQ</sequence>